<proteinExistence type="predicted"/>
<evidence type="ECO:0000313" key="1">
    <source>
        <dbReference type="EMBL" id="OOK64046.1"/>
    </source>
</evidence>
<protein>
    <submittedName>
        <fullName evidence="1">Uncharacterized protein</fullName>
    </submittedName>
</protein>
<sequence length="37" mass="3945">MLLVSDVLVRSLGCLALFSHTLGSVSACRYPTFAQTS</sequence>
<accession>A0A1V3WC87</accession>
<gene>
    <name evidence="1" type="ORF">BZL29_8388</name>
</gene>
<dbReference type="Proteomes" id="UP000188532">
    <property type="component" value="Unassembled WGS sequence"/>
</dbReference>
<reference evidence="1 2" key="1">
    <citation type="submission" date="2017-02" db="EMBL/GenBank/DDBJ databases">
        <title>Complete genome sequences of Mycobacterium kansasii strains isolated from rhesus macaques.</title>
        <authorList>
            <person name="Panda A."/>
            <person name="Nagaraj S."/>
            <person name="Zhao X."/>
            <person name="Tettelin H."/>
            <person name="Detolla L.J."/>
        </authorList>
    </citation>
    <scope>NUCLEOTIDE SEQUENCE [LARGE SCALE GENOMIC DNA]</scope>
    <source>
        <strain evidence="1 2">11-3469</strain>
    </source>
</reference>
<organism evidence="1 2">
    <name type="scientific">Mycobacterium kansasii</name>
    <dbReference type="NCBI Taxonomy" id="1768"/>
    <lineage>
        <taxon>Bacteria</taxon>
        <taxon>Bacillati</taxon>
        <taxon>Actinomycetota</taxon>
        <taxon>Actinomycetes</taxon>
        <taxon>Mycobacteriales</taxon>
        <taxon>Mycobacteriaceae</taxon>
        <taxon>Mycobacterium</taxon>
    </lineage>
</organism>
<name>A0A1V3WC87_MYCKA</name>
<dbReference type="AlphaFoldDB" id="A0A1V3WC87"/>
<comment type="caution">
    <text evidence="1">The sequence shown here is derived from an EMBL/GenBank/DDBJ whole genome shotgun (WGS) entry which is preliminary data.</text>
</comment>
<evidence type="ECO:0000313" key="2">
    <source>
        <dbReference type="Proteomes" id="UP000188532"/>
    </source>
</evidence>
<dbReference type="EMBL" id="MVBN01000014">
    <property type="protein sequence ID" value="OOK64046.1"/>
    <property type="molecule type" value="Genomic_DNA"/>
</dbReference>